<dbReference type="Proteomes" id="UP000288805">
    <property type="component" value="Unassembled WGS sequence"/>
</dbReference>
<feature type="region of interest" description="Disordered" evidence="1">
    <location>
        <begin position="1"/>
        <end position="42"/>
    </location>
</feature>
<evidence type="ECO:0000313" key="3">
    <source>
        <dbReference type="Proteomes" id="UP000288805"/>
    </source>
</evidence>
<dbReference type="EMBL" id="QGNW01000781">
    <property type="protein sequence ID" value="RVW62217.1"/>
    <property type="molecule type" value="Genomic_DNA"/>
</dbReference>
<organism evidence="2 3">
    <name type="scientific">Vitis vinifera</name>
    <name type="common">Grape</name>
    <dbReference type="NCBI Taxonomy" id="29760"/>
    <lineage>
        <taxon>Eukaryota</taxon>
        <taxon>Viridiplantae</taxon>
        <taxon>Streptophyta</taxon>
        <taxon>Embryophyta</taxon>
        <taxon>Tracheophyta</taxon>
        <taxon>Spermatophyta</taxon>
        <taxon>Magnoliopsida</taxon>
        <taxon>eudicotyledons</taxon>
        <taxon>Gunneridae</taxon>
        <taxon>Pentapetalae</taxon>
        <taxon>rosids</taxon>
        <taxon>Vitales</taxon>
        <taxon>Vitaceae</taxon>
        <taxon>Viteae</taxon>
        <taxon>Vitis</taxon>
    </lineage>
</organism>
<sequence length="266" mass="28865">MTCIRGGHTNPLASREARPRAPSPHDSSQAPQVPTIPSSEGGRLSAIAPEAIINRPMVTAPLIEGNSDYRAKSFHFELYFDIEAMRQQPDLRDSFGLLQSIDGCQGIFDARYIAKVLHIPFQPEDPAHFTQWSPISQRDMVRILLRGTFGDSFILRKNLTKSAPKATPPRPASPVPTQATSTDLPATFPVPPVVPPTSEASIIVFATEFHAMNDIPGPSEPIVPAEETTVAEEMTPDEETNRADVPPQATHKAATKPSSPPENPAP</sequence>
<accession>A0A438FQI4</accession>
<feature type="compositionally biased region" description="Polar residues" evidence="1">
    <location>
        <begin position="25"/>
        <end position="38"/>
    </location>
</feature>
<feature type="region of interest" description="Disordered" evidence="1">
    <location>
        <begin position="215"/>
        <end position="266"/>
    </location>
</feature>
<evidence type="ECO:0000313" key="2">
    <source>
        <dbReference type="EMBL" id="RVW62217.1"/>
    </source>
</evidence>
<reference evidence="2 3" key="1">
    <citation type="journal article" date="2018" name="PLoS Genet.">
        <title>Population sequencing reveals clonal diversity and ancestral inbreeding in the grapevine cultivar Chardonnay.</title>
        <authorList>
            <person name="Roach M.J."/>
            <person name="Johnson D.L."/>
            <person name="Bohlmann J."/>
            <person name="van Vuuren H.J."/>
            <person name="Jones S.J."/>
            <person name="Pretorius I.S."/>
            <person name="Schmidt S.A."/>
            <person name="Borneman A.R."/>
        </authorList>
    </citation>
    <scope>NUCLEOTIDE SEQUENCE [LARGE SCALE GENOMIC DNA]</scope>
    <source>
        <strain evidence="3">cv. Chardonnay</strain>
        <tissue evidence="2">Leaf</tissue>
    </source>
</reference>
<dbReference type="AlphaFoldDB" id="A0A438FQI4"/>
<comment type="caution">
    <text evidence="2">The sequence shown here is derived from an EMBL/GenBank/DDBJ whole genome shotgun (WGS) entry which is preliminary data.</text>
</comment>
<name>A0A438FQI4_VITVI</name>
<protein>
    <submittedName>
        <fullName evidence="2">Uncharacterized protein</fullName>
    </submittedName>
</protein>
<feature type="compositionally biased region" description="Polar residues" evidence="1">
    <location>
        <begin position="175"/>
        <end position="184"/>
    </location>
</feature>
<gene>
    <name evidence="2" type="ORF">CK203_061644</name>
</gene>
<feature type="region of interest" description="Disordered" evidence="1">
    <location>
        <begin position="160"/>
        <end position="187"/>
    </location>
</feature>
<evidence type="ECO:0000256" key="1">
    <source>
        <dbReference type="SAM" id="MobiDB-lite"/>
    </source>
</evidence>
<proteinExistence type="predicted"/>